<dbReference type="GO" id="GO:0043386">
    <property type="term" value="P:mycotoxin biosynthetic process"/>
    <property type="evidence" value="ECO:0007669"/>
    <property type="project" value="InterPro"/>
</dbReference>
<evidence type="ECO:0000313" key="4">
    <source>
        <dbReference type="EMBL" id="KKO98919.1"/>
    </source>
</evidence>
<feature type="region of interest" description="Disordered" evidence="2">
    <location>
        <begin position="284"/>
        <end position="306"/>
    </location>
</feature>
<proteinExistence type="inferred from homology"/>
<dbReference type="OMA" id="HYEHCID"/>
<evidence type="ECO:0000313" key="5">
    <source>
        <dbReference type="Proteomes" id="UP000034112"/>
    </source>
</evidence>
<comment type="caution">
    <text evidence="4">The sequence shown here is derived from an EMBL/GenBank/DDBJ whole genome shotgun (WGS) entry which is preliminary data.</text>
</comment>
<dbReference type="Proteomes" id="UP000034112">
    <property type="component" value="Unassembled WGS sequence"/>
</dbReference>
<comment type="similarity">
    <text evidence="1">Belongs to the ustYa family.</text>
</comment>
<organism evidence="4 5">
    <name type="scientific">Trichoderma harzianum</name>
    <name type="common">Hypocrea lixii</name>
    <dbReference type="NCBI Taxonomy" id="5544"/>
    <lineage>
        <taxon>Eukaryota</taxon>
        <taxon>Fungi</taxon>
        <taxon>Dikarya</taxon>
        <taxon>Ascomycota</taxon>
        <taxon>Pezizomycotina</taxon>
        <taxon>Sordariomycetes</taxon>
        <taxon>Hypocreomycetidae</taxon>
        <taxon>Hypocreales</taxon>
        <taxon>Hypocreaceae</taxon>
        <taxon>Trichoderma</taxon>
    </lineage>
</organism>
<evidence type="ECO:0008006" key="6">
    <source>
        <dbReference type="Google" id="ProtNLM"/>
    </source>
</evidence>
<keyword evidence="3" id="KW-0812">Transmembrane</keyword>
<dbReference type="OrthoDB" id="3687641at2759"/>
<dbReference type="PANTHER" id="PTHR33365">
    <property type="entry name" value="YALI0B05434P"/>
    <property type="match status" value="1"/>
</dbReference>
<dbReference type="InterPro" id="IPR021765">
    <property type="entry name" value="UstYa-like"/>
</dbReference>
<reference evidence="5" key="1">
    <citation type="journal article" date="2015" name="Genome Announc.">
        <title>Draft whole-genome sequence of the biocontrol agent Trichoderma harzianum T6776.</title>
        <authorList>
            <person name="Baroncelli R."/>
            <person name="Piaggeschi G."/>
            <person name="Fiorini L."/>
            <person name="Bertolini E."/>
            <person name="Zapparata A."/>
            <person name="Pe M.E."/>
            <person name="Sarrocco S."/>
            <person name="Vannacci G."/>
        </authorList>
    </citation>
    <scope>NUCLEOTIDE SEQUENCE [LARGE SCALE GENOMIC DNA]</scope>
    <source>
        <strain evidence="5">T6776</strain>
    </source>
</reference>
<gene>
    <name evidence="4" type="ORF">THAR02_08985</name>
</gene>
<accession>A0A0F9X2M2</accession>
<feature type="transmembrane region" description="Helical" evidence="3">
    <location>
        <begin position="62"/>
        <end position="85"/>
    </location>
</feature>
<dbReference type="AlphaFoldDB" id="A0A0F9X2M2"/>
<keyword evidence="3" id="KW-1133">Transmembrane helix</keyword>
<evidence type="ECO:0000256" key="2">
    <source>
        <dbReference type="SAM" id="MobiDB-lite"/>
    </source>
</evidence>
<evidence type="ECO:0000256" key="3">
    <source>
        <dbReference type="SAM" id="Phobius"/>
    </source>
</evidence>
<dbReference type="PANTHER" id="PTHR33365:SF13">
    <property type="entry name" value="TAT PATHWAY SIGNAL SEQUENCE"/>
    <property type="match status" value="1"/>
</dbReference>
<protein>
    <recommendedName>
        <fullName evidence="6">Tat pathway signal sequence</fullName>
    </recommendedName>
</protein>
<dbReference type="EMBL" id="JOKZ01000372">
    <property type="protein sequence ID" value="KKO98919.1"/>
    <property type="molecule type" value="Genomic_DNA"/>
</dbReference>
<sequence length="306" mass="35266">MRPWRQVVKDLVSRPHVYFAVPSSNLEKSSRTSDEDSLDDQEGARALLGDDVYPLYHPYRRFGVFSIIMAVSVLALTAAGAFLLGKAWQPHLDEKCMRHSSTYSTVMKQISNKLHDVKFNGTLGKNSQFTGHWGDPNEAMDREWNRWGFVKYASFSRDEFAAMGMDLEGSARFTEEYGGGYIGFLEISHKMHCLNVIRQAYHREYYERPENKKWATWLNDRPITVKVHINHCFEMLRQNIMCSADVGVIPHHWVKDIPDPFANFNTVHKCRDLDSVAKWIEDHEVAPPPEDGYPMPADSKVWEKAP</sequence>
<name>A0A0F9X2M2_TRIHA</name>
<dbReference type="Pfam" id="PF11807">
    <property type="entry name" value="UstYa"/>
    <property type="match status" value="1"/>
</dbReference>
<evidence type="ECO:0000256" key="1">
    <source>
        <dbReference type="ARBA" id="ARBA00035112"/>
    </source>
</evidence>
<keyword evidence="3" id="KW-0472">Membrane</keyword>